<dbReference type="Gene3D" id="3.40.630.10">
    <property type="entry name" value="Zn peptidases"/>
    <property type="match status" value="1"/>
</dbReference>
<evidence type="ECO:0000256" key="3">
    <source>
        <dbReference type="ARBA" id="ARBA00022801"/>
    </source>
</evidence>
<keyword evidence="1" id="KW-0645">Protease</keyword>
<evidence type="ECO:0000256" key="2">
    <source>
        <dbReference type="ARBA" id="ARBA00022723"/>
    </source>
</evidence>
<name>A0ABX1JRV2_9MICC</name>
<dbReference type="InterPro" id="IPR002933">
    <property type="entry name" value="Peptidase_M20"/>
</dbReference>
<evidence type="ECO:0000313" key="5">
    <source>
        <dbReference type="Proteomes" id="UP000523795"/>
    </source>
</evidence>
<dbReference type="InterPro" id="IPR051458">
    <property type="entry name" value="Cyt/Met_Dipeptidase"/>
</dbReference>
<keyword evidence="5" id="KW-1185">Reference proteome</keyword>
<accession>A0ABX1JRV2</accession>
<protein>
    <submittedName>
        <fullName evidence="4">M20/M25/M40 family metallo-hydrolase</fullName>
    </submittedName>
</protein>
<dbReference type="PANTHER" id="PTHR43270">
    <property type="entry name" value="BETA-ALA-HIS DIPEPTIDASE"/>
    <property type="match status" value="1"/>
</dbReference>
<evidence type="ECO:0000313" key="4">
    <source>
        <dbReference type="EMBL" id="NKX50855.1"/>
    </source>
</evidence>
<dbReference type="EMBL" id="JAAZSR010000136">
    <property type="protein sequence ID" value="NKX50855.1"/>
    <property type="molecule type" value="Genomic_DNA"/>
</dbReference>
<evidence type="ECO:0000256" key="1">
    <source>
        <dbReference type="ARBA" id="ARBA00022670"/>
    </source>
</evidence>
<reference evidence="4 5" key="1">
    <citation type="submission" date="2020-04" db="EMBL/GenBank/DDBJ databases">
        <authorList>
            <person name="Liu S."/>
        </authorList>
    </citation>
    <scope>NUCLEOTIDE SEQUENCE [LARGE SCALE GENOMIC DNA]</scope>
    <source>
        <strain evidence="4 5">CGMCC 1.15091</strain>
    </source>
</reference>
<dbReference type="Proteomes" id="UP000523795">
    <property type="component" value="Unassembled WGS sequence"/>
</dbReference>
<organism evidence="4 5">
    <name type="scientific">Arthrobacter deserti</name>
    <dbReference type="NCBI Taxonomy" id="1742687"/>
    <lineage>
        <taxon>Bacteria</taxon>
        <taxon>Bacillati</taxon>
        <taxon>Actinomycetota</taxon>
        <taxon>Actinomycetes</taxon>
        <taxon>Micrococcales</taxon>
        <taxon>Micrococcaceae</taxon>
        <taxon>Arthrobacter</taxon>
    </lineage>
</organism>
<keyword evidence="2" id="KW-0479">Metal-binding</keyword>
<proteinExistence type="predicted"/>
<gene>
    <name evidence="4" type="ORF">HER39_09805</name>
</gene>
<sequence length="153" mass="15722">MAAALFRGAGIDDVRVLRAAADGGGAGGPAVLARKPAAAGYPTVLLYAHHDVQPPGDPLLWDHPAFAAVERDGRLFGRGAADDKAGIIMHLGAFRALGEVLPGFGHGVTVFIEGEEESGSPTLGKLLDAHGTCCARTRSLSPTRATGRSACRQ</sequence>
<comment type="caution">
    <text evidence="4">The sequence shown here is derived from an EMBL/GenBank/DDBJ whole genome shotgun (WGS) entry which is preliminary data.</text>
</comment>
<dbReference type="Pfam" id="PF01546">
    <property type="entry name" value="Peptidase_M20"/>
    <property type="match status" value="1"/>
</dbReference>
<dbReference type="SUPFAM" id="SSF53187">
    <property type="entry name" value="Zn-dependent exopeptidases"/>
    <property type="match status" value="1"/>
</dbReference>
<dbReference type="PANTHER" id="PTHR43270:SF12">
    <property type="entry name" value="SUCCINYL-DIAMINOPIMELATE DESUCCINYLASE"/>
    <property type="match status" value="1"/>
</dbReference>
<keyword evidence="3" id="KW-0378">Hydrolase</keyword>